<dbReference type="InterPro" id="IPR004569">
    <property type="entry name" value="PyrdxlP_synth_PdxJ"/>
</dbReference>
<dbReference type="GO" id="GO:0005829">
    <property type="term" value="C:cytosol"/>
    <property type="evidence" value="ECO:0007669"/>
    <property type="project" value="TreeGrafter"/>
</dbReference>
<keyword evidence="2 4" id="KW-0808">Transferase</keyword>
<organism evidence="4">
    <name type="scientific">mine drainage metagenome</name>
    <dbReference type="NCBI Taxonomy" id="410659"/>
    <lineage>
        <taxon>unclassified sequences</taxon>
        <taxon>metagenomes</taxon>
        <taxon>ecological metagenomes</taxon>
    </lineage>
</organism>
<accession>T1C6M6</accession>
<dbReference type="SUPFAM" id="SSF63892">
    <property type="entry name" value="Pyridoxine 5'-phosphate synthase"/>
    <property type="match status" value="1"/>
</dbReference>
<dbReference type="NCBIfam" id="TIGR00559">
    <property type="entry name" value="pdxJ"/>
    <property type="match status" value="1"/>
</dbReference>
<comment type="caution">
    <text evidence="4">The sequence shown here is derived from an EMBL/GenBank/DDBJ whole genome shotgun (WGS) entry which is preliminary data.</text>
</comment>
<dbReference type="PANTHER" id="PTHR30456">
    <property type="entry name" value="PYRIDOXINE 5'-PHOSPHATE SYNTHASE"/>
    <property type="match status" value="1"/>
</dbReference>
<evidence type="ECO:0000313" key="4">
    <source>
        <dbReference type="EMBL" id="EQD60954.1"/>
    </source>
</evidence>
<dbReference type="PANTHER" id="PTHR30456:SF0">
    <property type="entry name" value="PYRIDOXINE 5'-PHOSPHATE SYNTHASE"/>
    <property type="match status" value="1"/>
</dbReference>
<reference evidence="4" key="2">
    <citation type="journal article" date="2014" name="ISME J.">
        <title>Microbial stratification in low pH oxic and suboxic macroscopic growths along an acid mine drainage.</title>
        <authorList>
            <person name="Mendez-Garcia C."/>
            <person name="Mesa V."/>
            <person name="Sprenger R.R."/>
            <person name="Richter M."/>
            <person name="Diez M.S."/>
            <person name="Solano J."/>
            <person name="Bargiela R."/>
            <person name="Golyshina O.V."/>
            <person name="Manteca A."/>
            <person name="Ramos J.L."/>
            <person name="Gallego J.R."/>
            <person name="Llorente I."/>
            <person name="Martins Dos Santos V.A."/>
            <person name="Jensen O.N."/>
            <person name="Pelaez A.I."/>
            <person name="Sanchez J."/>
            <person name="Ferrer M."/>
        </authorList>
    </citation>
    <scope>NUCLEOTIDE SEQUENCE</scope>
</reference>
<keyword evidence="1" id="KW-0963">Cytoplasm</keyword>
<dbReference type="Gene3D" id="3.20.20.70">
    <property type="entry name" value="Aldolase class I"/>
    <property type="match status" value="1"/>
</dbReference>
<evidence type="ECO:0000256" key="1">
    <source>
        <dbReference type="ARBA" id="ARBA00022490"/>
    </source>
</evidence>
<sequence length="202" mass="21693">MITVHLREDRRHIRDRDVELLRQTVKVPLNLEMAALDEIVTIALRFKPRMVTLVPEKRTEVTTEGGLNVAGNAQAITAVVGKLAAAGITCSAFIDADPRQVHAAKKAGFAICELHTGPYALAPAGKTHDVELERIRAAGEEILNSGMQLNAGHGLNYTNVLAIACLPHLSELHIGHAIVSRAIFTGLRDAVALMKSAINCAS</sequence>
<evidence type="ECO:0000256" key="3">
    <source>
        <dbReference type="ARBA" id="ARBA00023096"/>
    </source>
</evidence>
<dbReference type="EMBL" id="AUZX01007046">
    <property type="protein sequence ID" value="EQD60954.1"/>
    <property type="molecule type" value="Genomic_DNA"/>
</dbReference>
<dbReference type="NCBIfam" id="NF003625">
    <property type="entry name" value="PRK05265.1-3"/>
    <property type="match status" value="1"/>
</dbReference>
<dbReference type="GO" id="GO:0033856">
    <property type="term" value="F:pyridoxine 5'-phosphate synthase activity"/>
    <property type="evidence" value="ECO:0007669"/>
    <property type="project" value="UniProtKB-EC"/>
</dbReference>
<dbReference type="InterPro" id="IPR036130">
    <property type="entry name" value="Pyridoxine-5'_phos_synth"/>
</dbReference>
<name>T1C6M6_9ZZZZ</name>
<dbReference type="AlphaFoldDB" id="T1C6M6"/>
<keyword evidence="3" id="KW-0664">Pyridoxine biosynthesis</keyword>
<dbReference type="GO" id="GO:0008615">
    <property type="term" value="P:pyridoxine biosynthetic process"/>
    <property type="evidence" value="ECO:0007669"/>
    <property type="project" value="UniProtKB-KW"/>
</dbReference>
<dbReference type="InterPro" id="IPR013785">
    <property type="entry name" value="Aldolase_TIM"/>
</dbReference>
<proteinExistence type="inferred from homology"/>
<gene>
    <name evidence="4" type="ORF">B1A_09892</name>
</gene>
<reference evidence="4" key="1">
    <citation type="submission" date="2013-08" db="EMBL/GenBank/DDBJ databases">
        <authorList>
            <person name="Mendez C."/>
            <person name="Richter M."/>
            <person name="Ferrer M."/>
            <person name="Sanchez J."/>
        </authorList>
    </citation>
    <scope>NUCLEOTIDE SEQUENCE</scope>
</reference>
<dbReference type="NCBIfam" id="NF003627">
    <property type="entry name" value="PRK05265.1-5"/>
    <property type="match status" value="1"/>
</dbReference>
<dbReference type="Pfam" id="PF03740">
    <property type="entry name" value="PdxJ"/>
    <property type="match status" value="1"/>
</dbReference>
<evidence type="ECO:0000256" key="2">
    <source>
        <dbReference type="ARBA" id="ARBA00022679"/>
    </source>
</evidence>
<dbReference type="EC" id="2.6.99.2" evidence="4"/>
<dbReference type="HAMAP" id="MF_00279">
    <property type="entry name" value="PdxJ"/>
    <property type="match status" value="1"/>
</dbReference>
<protein>
    <submittedName>
        <fullName evidence="4">Pyridoxal phosphate (Active vitamin B6) biosynthesis PdxJ</fullName>
        <ecNumber evidence="4">2.6.99.2</ecNumber>
    </submittedName>
</protein>